<feature type="domain" description="Reverse transcriptase zinc-binding" evidence="1">
    <location>
        <begin position="120"/>
        <end position="195"/>
    </location>
</feature>
<name>A0A5N6P8J7_9ASTR</name>
<dbReference type="PANTHER" id="PTHR33116:SF81">
    <property type="entry name" value="RNA-DIRECTED DNA POLYMERASE"/>
    <property type="match status" value="1"/>
</dbReference>
<evidence type="ECO:0000313" key="2">
    <source>
        <dbReference type="EMBL" id="KAD5961320.1"/>
    </source>
</evidence>
<dbReference type="InterPro" id="IPR026960">
    <property type="entry name" value="RVT-Znf"/>
</dbReference>
<dbReference type="PANTHER" id="PTHR33116">
    <property type="entry name" value="REVERSE TRANSCRIPTASE ZINC-BINDING DOMAIN-CONTAINING PROTEIN-RELATED-RELATED"/>
    <property type="match status" value="1"/>
</dbReference>
<dbReference type="AlphaFoldDB" id="A0A5N6P8J7"/>
<accession>A0A5N6P8J7</accession>
<sequence length="296" mass="34735">MDVNIYSKFVCKIGRGDKVLFWTDNWLNNGALCETHEEIFKLAKDKMARVVDNYSRVGNTTLWEWDWVREPSTSIEWGQIKALMDVLQGVEIQDQEDVWLWPNRMEQAFSVKGVRKDIEEATTNGNIGRVFLWNNWATKKANIFAWRAVMGRIATFDALQKRGMRLISGLCPNCGMWDESCDHLLVTCMIAKVVWEQICSWLKIPMPANVVNVEGWLYYVEDLDGNEKKKKLINMIFQATLWSIWKARNDKVFQMKNISSFQIVEDIKELSYLWIHNRSRFSLANWNIWCRSFPTA</sequence>
<gene>
    <name evidence="2" type="ORF">E3N88_12793</name>
</gene>
<organism evidence="2 3">
    <name type="scientific">Mikania micrantha</name>
    <name type="common">bitter vine</name>
    <dbReference type="NCBI Taxonomy" id="192012"/>
    <lineage>
        <taxon>Eukaryota</taxon>
        <taxon>Viridiplantae</taxon>
        <taxon>Streptophyta</taxon>
        <taxon>Embryophyta</taxon>
        <taxon>Tracheophyta</taxon>
        <taxon>Spermatophyta</taxon>
        <taxon>Magnoliopsida</taxon>
        <taxon>eudicotyledons</taxon>
        <taxon>Gunneridae</taxon>
        <taxon>Pentapetalae</taxon>
        <taxon>asterids</taxon>
        <taxon>campanulids</taxon>
        <taxon>Asterales</taxon>
        <taxon>Asteraceae</taxon>
        <taxon>Asteroideae</taxon>
        <taxon>Heliantheae alliance</taxon>
        <taxon>Eupatorieae</taxon>
        <taxon>Mikania</taxon>
    </lineage>
</organism>
<evidence type="ECO:0000313" key="3">
    <source>
        <dbReference type="Proteomes" id="UP000326396"/>
    </source>
</evidence>
<protein>
    <recommendedName>
        <fullName evidence="1">Reverse transcriptase zinc-binding domain-containing protein</fullName>
    </recommendedName>
</protein>
<dbReference type="Pfam" id="PF13966">
    <property type="entry name" value="zf-RVT"/>
    <property type="match status" value="1"/>
</dbReference>
<dbReference type="EMBL" id="SZYD01000006">
    <property type="protein sequence ID" value="KAD5961320.1"/>
    <property type="molecule type" value="Genomic_DNA"/>
</dbReference>
<reference evidence="2 3" key="1">
    <citation type="submission" date="2019-05" db="EMBL/GenBank/DDBJ databases">
        <title>Mikania micrantha, genome provides insights into the molecular mechanism of rapid growth.</title>
        <authorList>
            <person name="Liu B."/>
        </authorList>
    </citation>
    <scope>NUCLEOTIDE SEQUENCE [LARGE SCALE GENOMIC DNA]</scope>
    <source>
        <strain evidence="2">NLD-2019</strain>
        <tissue evidence="2">Leaf</tissue>
    </source>
</reference>
<keyword evidence="3" id="KW-1185">Reference proteome</keyword>
<dbReference type="Proteomes" id="UP000326396">
    <property type="component" value="Linkage Group LG14"/>
</dbReference>
<proteinExistence type="predicted"/>
<dbReference type="OrthoDB" id="1937542at2759"/>
<comment type="caution">
    <text evidence="2">The sequence shown here is derived from an EMBL/GenBank/DDBJ whole genome shotgun (WGS) entry which is preliminary data.</text>
</comment>
<evidence type="ECO:0000259" key="1">
    <source>
        <dbReference type="Pfam" id="PF13966"/>
    </source>
</evidence>